<feature type="transmembrane region" description="Helical" evidence="6">
    <location>
        <begin position="216"/>
        <end position="239"/>
    </location>
</feature>
<name>A0AA40JYY8_9PEZI</name>
<dbReference type="AlphaFoldDB" id="A0AA40JYY8"/>
<keyword evidence="3 6" id="KW-1133">Transmembrane helix</keyword>
<protein>
    <submittedName>
        <fullName evidence="8">Major facilitator superfamily domain-containing protein</fullName>
    </submittedName>
</protein>
<dbReference type="InterPro" id="IPR020846">
    <property type="entry name" value="MFS_dom"/>
</dbReference>
<dbReference type="PANTHER" id="PTHR23502:SF187">
    <property type="entry name" value="TRANSPORTER, PUTATIVE (AFU_ORTHOLOGUE AFUA_2G17840)-RELATED"/>
    <property type="match status" value="1"/>
</dbReference>
<feature type="transmembrane region" description="Helical" evidence="6">
    <location>
        <begin position="494"/>
        <end position="514"/>
    </location>
</feature>
<dbReference type="Pfam" id="PF07690">
    <property type="entry name" value="MFS_1"/>
    <property type="match status" value="1"/>
</dbReference>
<evidence type="ECO:0000256" key="5">
    <source>
        <dbReference type="SAM" id="MobiDB-lite"/>
    </source>
</evidence>
<dbReference type="EMBL" id="JAUKUD010000006">
    <property type="protein sequence ID" value="KAK0740368.1"/>
    <property type="molecule type" value="Genomic_DNA"/>
</dbReference>
<feature type="transmembrane region" description="Helical" evidence="6">
    <location>
        <begin position="159"/>
        <end position="178"/>
    </location>
</feature>
<evidence type="ECO:0000313" key="8">
    <source>
        <dbReference type="EMBL" id="KAK0740368.1"/>
    </source>
</evidence>
<gene>
    <name evidence="8" type="ORF">B0T18DRAFT_330702</name>
</gene>
<evidence type="ECO:0000256" key="3">
    <source>
        <dbReference type="ARBA" id="ARBA00022989"/>
    </source>
</evidence>
<dbReference type="PANTHER" id="PTHR23502">
    <property type="entry name" value="MAJOR FACILITATOR SUPERFAMILY"/>
    <property type="match status" value="1"/>
</dbReference>
<dbReference type="GO" id="GO:0022857">
    <property type="term" value="F:transmembrane transporter activity"/>
    <property type="evidence" value="ECO:0007669"/>
    <property type="project" value="InterPro"/>
</dbReference>
<evidence type="ECO:0000256" key="2">
    <source>
        <dbReference type="ARBA" id="ARBA00022692"/>
    </source>
</evidence>
<evidence type="ECO:0000256" key="4">
    <source>
        <dbReference type="ARBA" id="ARBA00023136"/>
    </source>
</evidence>
<comment type="caution">
    <text evidence="8">The sequence shown here is derived from an EMBL/GenBank/DDBJ whole genome shotgun (WGS) entry which is preliminary data.</text>
</comment>
<keyword evidence="2 6" id="KW-0812">Transmembrane</keyword>
<feature type="domain" description="Major facilitator superfamily (MFS) profile" evidence="7">
    <location>
        <begin position="91"/>
        <end position="516"/>
    </location>
</feature>
<keyword evidence="9" id="KW-1185">Reference proteome</keyword>
<feature type="region of interest" description="Disordered" evidence="5">
    <location>
        <begin position="55"/>
        <end position="77"/>
    </location>
</feature>
<feature type="compositionally biased region" description="Polar residues" evidence="5">
    <location>
        <begin position="8"/>
        <end position="18"/>
    </location>
</feature>
<evidence type="ECO:0000256" key="1">
    <source>
        <dbReference type="ARBA" id="ARBA00004141"/>
    </source>
</evidence>
<proteinExistence type="predicted"/>
<organism evidence="8 9">
    <name type="scientific">Schizothecium vesticola</name>
    <dbReference type="NCBI Taxonomy" id="314040"/>
    <lineage>
        <taxon>Eukaryota</taxon>
        <taxon>Fungi</taxon>
        <taxon>Dikarya</taxon>
        <taxon>Ascomycota</taxon>
        <taxon>Pezizomycotina</taxon>
        <taxon>Sordariomycetes</taxon>
        <taxon>Sordariomycetidae</taxon>
        <taxon>Sordariales</taxon>
        <taxon>Schizotheciaceae</taxon>
        <taxon>Schizothecium</taxon>
    </lineage>
</organism>
<feature type="transmembrane region" description="Helical" evidence="6">
    <location>
        <begin position="319"/>
        <end position="346"/>
    </location>
</feature>
<accession>A0AA40JYY8</accession>
<reference evidence="8" key="1">
    <citation type="submission" date="2023-06" db="EMBL/GenBank/DDBJ databases">
        <title>Genome-scale phylogeny and comparative genomics of the fungal order Sordariales.</title>
        <authorList>
            <consortium name="Lawrence Berkeley National Laboratory"/>
            <person name="Hensen N."/>
            <person name="Bonometti L."/>
            <person name="Westerberg I."/>
            <person name="Brannstrom I.O."/>
            <person name="Guillou S."/>
            <person name="Cros-Aarteil S."/>
            <person name="Calhoun S."/>
            <person name="Haridas S."/>
            <person name="Kuo A."/>
            <person name="Mondo S."/>
            <person name="Pangilinan J."/>
            <person name="Riley R."/>
            <person name="LaButti K."/>
            <person name="Andreopoulos B."/>
            <person name="Lipzen A."/>
            <person name="Chen C."/>
            <person name="Yanf M."/>
            <person name="Daum C."/>
            <person name="Ng V."/>
            <person name="Clum A."/>
            <person name="Steindorff A."/>
            <person name="Ohm R."/>
            <person name="Martin F."/>
            <person name="Silar P."/>
            <person name="Natvig D."/>
            <person name="Lalanne C."/>
            <person name="Gautier V."/>
            <person name="Ament-velasquez S.L."/>
            <person name="Kruys A."/>
            <person name="Hutchinson M.I."/>
            <person name="Powell A.J."/>
            <person name="Barry K."/>
            <person name="Miller A.N."/>
            <person name="Grigoriev I.V."/>
            <person name="Debuchy R."/>
            <person name="Gladieux P."/>
            <person name="Thoren M.H."/>
            <person name="Johannesson H."/>
        </authorList>
    </citation>
    <scope>NUCLEOTIDE SEQUENCE</scope>
    <source>
        <strain evidence="8">SMH3187-1</strain>
    </source>
</reference>
<feature type="transmembrane region" description="Helical" evidence="6">
    <location>
        <begin position="424"/>
        <end position="450"/>
    </location>
</feature>
<evidence type="ECO:0000256" key="6">
    <source>
        <dbReference type="SAM" id="Phobius"/>
    </source>
</evidence>
<comment type="subcellular location">
    <subcellularLocation>
        <location evidence="1">Membrane</location>
        <topology evidence="1">Multi-pass membrane protein</topology>
    </subcellularLocation>
</comment>
<dbReference type="Proteomes" id="UP001172155">
    <property type="component" value="Unassembled WGS sequence"/>
</dbReference>
<dbReference type="Gene3D" id="1.20.1250.20">
    <property type="entry name" value="MFS general substrate transporter like domains"/>
    <property type="match status" value="1"/>
</dbReference>
<dbReference type="PROSITE" id="PS50850">
    <property type="entry name" value="MFS"/>
    <property type="match status" value="1"/>
</dbReference>
<feature type="transmembrane region" description="Helical" evidence="6">
    <location>
        <begin position="190"/>
        <end position="209"/>
    </location>
</feature>
<keyword evidence="4 6" id="KW-0472">Membrane</keyword>
<dbReference type="InterPro" id="IPR011701">
    <property type="entry name" value="MFS"/>
</dbReference>
<sequence length="530" mass="58574">MAEKEPQAQATARETATNGDAEKQLHQPQSQAQRVHEFQEAEGYVVDVDTEATSNDGGLKVAKDGHTRLIPQPSDDPNDPLNWSWGKKHVILFVISWASFLPDFGSATGAVTLIPQAAEYGTTPDIVNHSQAGNVFMLGAGGVIVVLLSAYFGRLPVVFWFLLISMATAAWCAGATSFDSFMAARILNGFFSTVTQAGGLMFIQDIFFFHERARKINIWSSFIIISPYMGPLLGAFITMTKHWSVAFWVYFAMNVLAVGLVIAFLQETYYDRSIPANEQPARGSRIARLTGVAQLKSRHLRNTLGQACWRTVSVILKPVILISCIFYCLTFAWAVGINTTLAIFVADLYGFGPRQTGFFYFTPFVAVILGQLIGHWLHDANAKQYIRTHKGHFEPEVRLRVIYITMPLVIIGLVIFGQCMANGWHYMATAVVWGLYVFGMMIVTVALNSYCLDSYPEASGEVCAWLNFSRTLGGFIVSYFQVRWALASGTKVSFGIQGGICAAAIILIVILQVWGKKMRVWAGPLNFSTS</sequence>
<dbReference type="InterPro" id="IPR036259">
    <property type="entry name" value="MFS_trans_sf"/>
</dbReference>
<feature type="transmembrane region" description="Helical" evidence="6">
    <location>
        <begin position="245"/>
        <end position="265"/>
    </location>
</feature>
<feature type="transmembrane region" description="Helical" evidence="6">
    <location>
        <begin position="90"/>
        <end position="114"/>
    </location>
</feature>
<feature type="transmembrane region" description="Helical" evidence="6">
    <location>
        <begin position="134"/>
        <end position="152"/>
    </location>
</feature>
<feature type="transmembrane region" description="Helical" evidence="6">
    <location>
        <begin position="358"/>
        <end position="378"/>
    </location>
</feature>
<dbReference type="GO" id="GO:0005886">
    <property type="term" value="C:plasma membrane"/>
    <property type="evidence" value="ECO:0007669"/>
    <property type="project" value="TreeGrafter"/>
</dbReference>
<evidence type="ECO:0000259" key="7">
    <source>
        <dbReference type="PROSITE" id="PS50850"/>
    </source>
</evidence>
<feature type="transmembrane region" description="Helical" evidence="6">
    <location>
        <begin position="399"/>
        <end position="418"/>
    </location>
</feature>
<dbReference type="SUPFAM" id="SSF103473">
    <property type="entry name" value="MFS general substrate transporter"/>
    <property type="match status" value="1"/>
</dbReference>
<feature type="region of interest" description="Disordered" evidence="5">
    <location>
        <begin position="1"/>
        <end position="36"/>
    </location>
</feature>
<evidence type="ECO:0000313" key="9">
    <source>
        <dbReference type="Proteomes" id="UP001172155"/>
    </source>
</evidence>